<evidence type="ECO:0000313" key="11">
    <source>
        <dbReference type="Proteomes" id="UP000765509"/>
    </source>
</evidence>
<evidence type="ECO:0008006" key="12">
    <source>
        <dbReference type="Google" id="ProtNLM"/>
    </source>
</evidence>
<protein>
    <recommendedName>
        <fullName evidence="12">DDE Tnp4 domain-containing protein</fullName>
    </recommendedName>
</protein>
<comment type="cofactor">
    <cofactor evidence="1">
        <name>a divalent metal cation</name>
        <dbReference type="ChEBI" id="CHEBI:60240"/>
    </cofactor>
</comment>
<evidence type="ECO:0000313" key="10">
    <source>
        <dbReference type="EMBL" id="MBW0565283.1"/>
    </source>
</evidence>
<evidence type="ECO:0000256" key="7">
    <source>
        <dbReference type="ARBA" id="ARBA00023242"/>
    </source>
</evidence>
<dbReference type="Pfam" id="PF13359">
    <property type="entry name" value="DDE_Tnp_4"/>
    <property type="match status" value="1"/>
</dbReference>
<keyword evidence="6" id="KW-0378">Hydrolase</keyword>
<dbReference type="Pfam" id="PF26138">
    <property type="entry name" value="DUF8040"/>
    <property type="match status" value="1"/>
</dbReference>
<proteinExistence type="inferred from homology"/>
<comment type="caution">
    <text evidence="10">The sequence shown here is derived from an EMBL/GenBank/DDBJ whole genome shotgun (WGS) entry which is preliminary data.</text>
</comment>
<dbReference type="PANTHER" id="PTHR22930:SF221">
    <property type="entry name" value="NUCLEASE HARBI1"/>
    <property type="match status" value="1"/>
</dbReference>
<evidence type="ECO:0000256" key="3">
    <source>
        <dbReference type="ARBA" id="ARBA00006958"/>
    </source>
</evidence>
<dbReference type="EMBL" id="AVOT02077161">
    <property type="protein sequence ID" value="MBW0565283.1"/>
    <property type="molecule type" value="Genomic_DNA"/>
</dbReference>
<keyword evidence="5" id="KW-0479">Metal-binding</keyword>
<evidence type="ECO:0000256" key="4">
    <source>
        <dbReference type="ARBA" id="ARBA00022722"/>
    </source>
</evidence>
<sequence>MHYLYIISNGHSTRQAGERFQRGQETIHNSFHGVVKALCKLYSYYVFQPNGETIPKEIMQNEKYSAFRRCIGVIDGTHIPAKVLSKDQVTWCSRKGVISQNVLMAVNFDMTISYVCVGWEGSTHDSRVLVNALNDNFFVPQNRYYLADAGYTLTKSFLTPYRGTRYHLREQARAQLRPQTKEELFNLRHAALRNVVERVFGLLKMKYPILRRPSDYSVPVQNNLIFSIACLHNYIIFHGPPQSEDDERIQNEVELHDDTQHVPDNETMMIA</sequence>
<evidence type="ECO:0000256" key="1">
    <source>
        <dbReference type="ARBA" id="ARBA00001968"/>
    </source>
</evidence>
<evidence type="ECO:0000256" key="6">
    <source>
        <dbReference type="ARBA" id="ARBA00022801"/>
    </source>
</evidence>
<dbReference type="AlphaFoldDB" id="A0A9Q3JL92"/>
<dbReference type="GO" id="GO:0016787">
    <property type="term" value="F:hydrolase activity"/>
    <property type="evidence" value="ECO:0007669"/>
    <property type="project" value="UniProtKB-KW"/>
</dbReference>
<dbReference type="OrthoDB" id="1681765at2759"/>
<comment type="subcellular location">
    <subcellularLocation>
        <location evidence="2">Nucleus</location>
    </subcellularLocation>
</comment>
<dbReference type="GO" id="GO:0046872">
    <property type="term" value="F:metal ion binding"/>
    <property type="evidence" value="ECO:0007669"/>
    <property type="project" value="UniProtKB-KW"/>
</dbReference>
<reference evidence="10" key="1">
    <citation type="submission" date="2021-03" db="EMBL/GenBank/DDBJ databases">
        <title>Draft genome sequence of rust myrtle Austropuccinia psidii MF-1, a brazilian biotype.</title>
        <authorList>
            <person name="Quecine M.C."/>
            <person name="Pachon D.M.R."/>
            <person name="Bonatelli M.L."/>
            <person name="Correr F.H."/>
            <person name="Franceschini L.M."/>
            <person name="Leite T.F."/>
            <person name="Margarido G.R.A."/>
            <person name="Almeida C.A."/>
            <person name="Ferrarezi J.A."/>
            <person name="Labate C.A."/>
        </authorList>
    </citation>
    <scope>NUCLEOTIDE SEQUENCE</scope>
    <source>
        <strain evidence="10">MF-1</strain>
    </source>
</reference>
<dbReference type="Proteomes" id="UP000765509">
    <property type="component" value="Unassembled WGS sequence"/>
</dbReference>
<dbReference type="GO" id="GO:0005634">
    <property type="term" value="C:nucleus"/>
    <property type="evidence" value="ECO:0007669"/>
    <property type="project" value="UniProtKB-SubCell"/>
</dbReference>
<name>A0A9Q3JL92_9BASI</name>
<gene>
    <name evidence="10" type="ORF">O181_104998</name>
</gene>
<keyword evidence="11" id="KW-1185">Reference proteome</keyword>
<dbReference type="InterPro" id="IPR027806">
    <property type="entry name" value="HARBI1_dom"/>
</dbReference>
<dbReference type="GO" id="GO:0004518">
    <property type="term" value="F:nuclease activity"/>
    <property type="evidence" value="ECO:0007669"/>
    <property type="project" value="UniProtKB-KW"/>
</dbReference>
<feature type="domain" description="DDE Tnp4" evidence="8">
    <location>
        <begin position="74"/>
        <end position="233"/>
    </location>
</feature>
<evidence type="ECO:0000259" key="8">
    <source>
        <dbReference type="Pfam" id="PF13359"/>
    </source>
</evidence>
<dbReference type="InterPro" id="IPR045249">
    <property type="entry name" value="HARBI1-like"/>
</dbReference>
<accession>A0A9Q3JL92</accession>
<dbReference type="PANTHER" id="PTHR22930">
    <property type="match status" value="1"/>
</dbReference>
<keyword evidence="4" id="KW-0540">Nuclease</keyword>
<organism evidence="10 11">
    <name type="scientific">Austropuccinia psidii MF-1</name>
    <dbReference type="NCBI Taxonomy" id="1389203"/>
    <lineage>
        <taxon>Eukaryota</taxon>
        <taxon>Fungi</taxon>
        <taxon>Dikarya</taxon>
        <taxon>Basidiomycota</taxon>
        <taxon>Pucciniomycotina</taxon>
        <taxon>Pucciniomycetes</taxon>
        <taxon>Pucciniales</taxon>
        <taxon>Sphaerophragmiaceae</taxon>
        <taxon>Austropuccinia</taxon>
    </lineage>
</organism>
<feature type="domain" description="DUF8040" evidence="9">
    <location>
        <begin position="3"/>
        <end position="40"/>
    </location>
</feature>
<comment type="similarity">
    <text evidence="3">Belongs to the HARBI1 family.</text>
</comment>
<evidence type="ECO:0000256" key="5">
    <source>
        <dbReference type="ARBA" id="ARBA00022723"/>
    </source>
</evidence>
<evidence type="ECO:0000259" key="9">
    <source>
        <dbReference type="Pfam" id="PF26138"/>
    </source>
</evidence>
<dbReference type="InterPro" id="IPR058353">
    <property type="entry name" value="DUF8040"/>
</dbReference>
<keyword evidence="7" id="KW-0539">Nucleus</keyword>
<evidence type="ECO:0000256" key="2">
    <source>
        <dbReference type="ARBA" id="ARBA00004123"/>
    </source>
</evidence>